<name>A0A1M4S728_MARH1</name>
<accession>A0A1M4S728</accession>
<evidence type="ECO:0000256" key="4">
    <source>
        <dbReference type="ARBA" id="ARBA00023163"/>
    </source>
</evidence>
<dbReference type="Pfam" id="PF18298">
    <property type="entry name" value="NusG_add"/>
    <property type="match status" value="1"/>
</dbReference>
<sequence length="352" mass="40349">MRKKWYILQTFSGMEYKVKELIEEKAKLYDKEKMFGKILIPEESEIDLTNKKTDRIVVSEEAQVFVKNGENVKKGDLLAEEPPVIVKNAGIISEIKNFRKIIVETKDKKFTKTFLIPESAKIIGGLKVNSRIHAGIPLAREDGYEADLDGIIISVEKLKRVTIQTENNTKDVYLIFKDNFDSAAFRKGTYVEKGQILGNKRQYKAKSSGKVEIRDFASRKEIIILKTKISRLFPGYMFIEMILNKETQEMVKNIPYVINFINIGGTPVQLKTKEVKALLRLTGEEGYEVKESKLRADYVIGEHVRIINGPFEFFTGKITNIDLHKQTVKVTINMFGRETEVELGLTEIEKID</sequence>
<evidence type="ECO:0000256" key="1">
    <source>
        <dbReference type="ARBA" id="ARBA00022472"/>
    </source>
</evidence>
<gene>
    <name evidence="5" type="primary">nusG</name>
    <name evidence="8" type="ORF">SAMN02745164_00101</name>
</gene>
<dbReference type="SMART" id="SM00738">
    <property type="entry name" value="NGN"/>
    <property type="match status" value="1"/>
</dbReference>
<dbReference type="SUPFAM" id="SSF50104">
    <property type="entry name" value="Translation proteins SH3-like domain"/>
    <property type="match status" value="1"/>
</dbReference>
<dbReference type="GO" id="GO:0006353">
    <property type="term" value="P:DNA-templated transcription termination"/>
    <property type="evidence" value="ECO:0007669"/>
    <property type="project" value="UniProtKB-UniRule"/>
</dbReference>
<dbReference type="InterPro" id="IPR001062">
    <property type="entry name" value="Transcrpt_antiterm_NusG"/>
</dbReference>
<proteinExistence type="inferred from homology"/>
<evidence type="ECO:0000256" key="6">
    <source>
        <dbReference type="RuleBase" id="RU000538"/>
    </source>
</evidence>
<dbReference type="GO" id="GO:0006354">
    <property type="term" value="P:DNA-templated transcription elongation"/>
    <property type="evidence" value="ECO:0007669"/>
    <property type="project" value="UniProtKB-UniRule"/>
</dbReference>
<evidence type="ECO:0000256" key="3">
    <source>
        <dbReference type="ARBA" id="ARBA00023015"/>
    </source>
</evidence>
<evidence type="ECO:0000256" key="2">
    <source>
        <dbReference type="ARBA" id="ARBA00022814"/>
    </source>
</evidence>
<dbReference type="Gene3D" id="2.30.30.30">
    <property type="match status" value="1"/>
</dbReference>
<dbReference type="PANTHER" id="PTHR30265:SF2">
    <property type="entry name" value="TRANSCRIPTION TERMINATION_ANTITERMINATION PROTEIN NUSG"/>
    <property type="match status" value="1"/>
</dbReference>
<feature type="domain" description="NusG-like N-terminal" evidence="7">
    <location>
        <begin position="2"/>
        <end position="282"/>
    </location>
</feature>
<dbReference type="RefSeq" id="WP_072862287.1">
    <property type="nucleotide sequence ID" value="NZ_FQUI01000001.1"/>
</dbReference>
<dbReference type="InterPro" id="IPR036735">
    <property type="entry name" value="NGN_dom_sf"/>
</dbReference>
<keyword evidence="1 5" id="KW-0806">Transcription termination</keyword>
<evidence type="ECO:0000256" key="5">
    <source>
        <dbReference type="HAMAP-Rule" id="MF_00948"/>
    </source>
</evidence>
<evidence type="ECO:0000313" key="9">
    <source>
        <dbReference type="Proteomes" id="UP000184334"/>
    </source>
</evidence>
<organism evidence="8 9">
    <name type="scientific">Marinitoga hydrogenitolerans (strain DSM 16785 / JCM 12826 / AT1271)</name>
    <dbReference type="NCBI Taxonomy" id="1122195"/>
    <lineage>
        <taxon>Bacteria</taxon>
        <taxon>Thermotogati</taxon>
        <taxon>Thermotogota</taxon>
        <taxon>Thermotogae</taxon>
        <taxon>Petrotogales</taxon>
        <taxon>Petrotogaceae</taxon>
        <taxon>Marinitoga</taxon>
    </lineage>
</organism>
<dbReference type="AlphaFoldDB" id="A0A1M4S728"/>
<dbReference type="EMBL" id="FQUI01000001">
    <property type="protein sequence ID" value="SHE28009.1"/>
    <property type="molecule type" value="Genomic_DNA"/>
</dbReference>
<dbReference type="InterPro" id="IPR006645">
    <property type="entry name" value="NGN-like_dom"/>
</dbReference>
<keyword evidence="2 5" id="KW-0889">Transcription antitermination</keyword>
<keyword evidence="4 5" id="KW-0804">Transcription</keyword>
<dbReference type="HAMAP" id="MF_00948">
    <property type="entry name" value="NusG"/>
    <property type="match status" value="1"/>
</dbReference>
<dbReference type="STRING" id="1122195.SAMN02745164_00101"/>
<comment type="function">
    <text evidence="5 6">Participates in transcription elongation, termination and antitermination.</text>
</comment>
<dbReference type="InterPro" id="IPR008991">
    <property type="entry name" value="Translation_prot_SH3-like_sf"/>
</dbReference>
<dbReference type="Pfam" id="PF02357">
    <property type="entry name" value="NusG"/>
    <property type="match status" value="2"/>
</dbReference>
<dbReference type="InterPro" id="IPR043425">
    <property type="entry name" value="NusG-like"/>
</dbReference>
<evidence type="ECO:0000313" key="8">
    <source>
        <dbReference type="EMBL" id="SHE28009.1"/>
    </source>
</evidence>
<keyword evidence="3 5" id="KW-0805">Transcription regulation</keyword>
<comment type="caution">
    <text evidence="8">The sequence shown here is derived from an EMBL/GenBank/DDBJ whole genome shotgun (WGS) entry which is preliminary data.</text>
</comment>
<dbReference type="GO" id="GO:0032784">
    <property type="term" value="P:regulation of DNA-templated transcription elongation"/>
    <property type="evidence" value="ECO:0007669"/>
    <property type="project" value="InterPro"/>
</dbReference>
<dbReference type="Proteomes" id="UP000184334">
    <property type="component" value="Unassembled WGS sequence"/>
</dbReference>
<comment type="similarity">
    <text evidence="5 6">Belongs to the NusG family.</text>
</comment>
<dbReference type="InterPro" id="IPR040473">
    <property type="entry name" value="NusG_add"/>
</dbReference>
<evidence type="ECO:0000259" key="7">
    <source>
        <dbReference type="SMART" id="SM00738"/>
    </source>
</evidence>
<dbReference type="PANTHER" id="PTHR30265">
    <property type="entry name" value="RHO-INTERACTING TRANSCRIPTION TERMINATION FACTOR NUSG"/>
    <property type="match status" value="1"/>
</dbReference>
<keyword evidence="9" id="KW-1185">Reference proteome</keyword>
<dbReference type="GO" id="GO:0031564">
    <property type="term" value="P:transcription antitermination"/>
    <property type="evidence" value="ECO:0007669"/>
    <property type="project" value="UniProtKB-UniRule"/>
</dbReference>
<dbReference type="InterPro" id="IPR014722">
    <property type="entry name" value="Rib_uL2_dom2"/>
</dbReference>
<reference evidence="8" key="1">
    <citation type="submission" date="2016-11" db="EMBL/GenBank/DDBJ databases">
        <authorList>
            <person name="Varghese N."/>
            <person name="Submissions S."/>
        </authorList>
    </citation>
    <scope>NUCLEOTIDE SEQUENCE [LARGE SCALE GENOMIC DNA]</scope>
    <source>
        <strain evidence="8">DSM 16785</strain>
    </source>
</reference>
<dbReference type="OrthoDB" id="9809075at2"/>
<dbReference type="Gene3D" id="3.30.70.940">
    <property type="entry name" value="NusG, N-terminal domain"/>
    <property type="match status" value="2"/>
</dbReference>
<protein>
    <recommendedName>
        <fullName evidence="5 6">Transcription termination/antitermination protein NusG</fullName>
    </recommendedName>
</protein>
<dbReference type="SUPFAM" id="SSF82679">
    <property type="entry name" value="N-utilization substance G protein NusG, N-terminal domain"/>
    <property type="match status" value="2"/>
</dbReference>
<dbReference type="CDD" id="cd06091">
    <property type="entry name" value="KOW_NusG"/>
    <property type="match status" value="1"/>
</dbReference>
<dbReference type="GO" id="GO:0005829">
    <property type="term" value="C:cytosol"/>
    <property type="evidence" value="ECO:0007669"/>
    <property type="project" value="TreeGrafter"/>
</dbReference>
<dbReference type="PRINTS" id="PR00338">
    <property type="entry name" value="NUSGTNSCPFCT"/>
</dbReference>